<feature type="domain" description="HTH crp-type" evidence="5">
    <location>
        <begin position="157"/>
        <end position="230"/>
    </location>
</feature>
<organism evidence="6 7">
    <name type="scientific">Bifidobacterium leontopitheci</name>
    <dbReference type="NCBI Taxonomy" id="2650774"/>
    <lineage>
        <taxon>Bacteria</taxon>
        <taxon>Bacillati</taxon>
        <taxon>Actinomycetota</taxon>
        <taxon>Actinomycetes</taxon>
        <taxon>Bifidobacteriales</taxon>
        <taxon>Bifidobacteriaceae</taxon>
        <taxon>Bifidobacterium</taxon>
    </lineage>
</organism>
<dbReference type="PANTHER" id="PTHR24567:SF74">
    <property type="entry name" value="HTH-TYPE TRANSCRIPTIONAL REGULATOR ARCR"/>
    <property type="match status" value="1"/>
</dbReference>
<dbReference type="InterPro" id="IPR036390">
    <property type="entry name" value="WH_DNA-bd_sf"/>
</dbReference>
<dbReference type="CDD" id="cd00038">
    <property type="entry name" value="CAP_ED"/>
    <property type="match status" value="1"/>
</dbReference>
<evidence type="ECO:0000256" key="2">
    <source>
        <dbReference type="ARBA" id="ARBA00023125"/>
    </source>
</evidence>
<dbReference type="PROSITE" id="PS51063">
    <property type="entry name" value="HTH_CRP_2"/>
    <property type="match status" value="1"/>
</dbReference>
<name>A0A6I1GIB9_9BIFI</name>
<dbReference type="InterPro" id="IPR050397">
    <property type="entry name" value="Env_Response_Regulators"/>
</dbReference>
<dbReference type="Pfam" id="PF00027">
    <property type="entry name" value="cNMP_binding"/>
    <property type="match status" value="1"/>
</dbReference>
<dbReference type="Proteomes" id="UP000441772">
    <property type="component" value="Unassembled WGS sequence"/>
</dbReference>
<dbReference type="SMART" id="SM00100">
    <property type="entry name" value="cNMP"/>
    <property type="match status" value="1"/>
</dbReference>
<gene>
    <name evidence="6" type="ORF">F7D09_1038</name>
</gene>
<dbReference type="EMBL" id="WBVT01000012">
    <property type="protein sequence ID" value="KAB7790442.1"/>
    <property type="molecule type" value="Genomic_DNA"/>
</dbReference>
<feature type="domain" description="Cyclic nucleotide-binding" evidence="4">
    <location>
        <begin position="20"/>
        <end position="109"/>
    </location>
</feature>
<evidence type="ECO:0000259" key="5">
    <source>
        <dbReference type="PROSITE" id="PS51063"/>
    </source>
</evidence>
<evidence type="ECO:0000313" key="7">
    <source>
        <dbReference type="Proteomes" id="UP000441772"/>
    </source>
</evidence>
<keyword evidence="2" id="KW-0238">DNA-binding</keyword>
<dbReference type="SUPFAM" id="SSF51206">
    <property type="entry name" value="cAMP-binding domain-like"/>
    <property type="match status" value="1"/>
</dbReference>
<dbReference type="Gene3D" id="1.10.10.10">
    <property type="entry name" value="Winged helix-like DNA-binding domain superfamily/Winged helix DNA-binding domain"/>
    <property type="match status" value="1"/>
</dbReference>
<dbReference type="SMART" id="SM00419">
    <property type="entry name" value="HTH_CRP"/>
    <property type="match status" value="1"/>
</dbReference>
<evidence type="ECO:0000256" key="1">
    <source>
        <dbReference type="ARBA" id="ARBA00023015"/>
    </source>
</evidence>
<keyword evidence="7" id="KW-1185">Reference proteome</keyword>
<sequence>MAVGPNSFPEEDNELLHTALFKQVSPQQANELIPHLHKAVFGKGDYIFREGDTDHRMYLLERGRVKLIREAKDKRVQLLSIHAHGELLGEIPVFDPNGGPRTASAVSMTSGTQVAWLEHDALFAWLNEHPSVAIDMLQVLANRMRGNNERICDLVFMDVPARLAKMLLNLGARFGEPVEAGLLVPHDLTQEELAQLVGSSRETVNKALMDFANRHWIAREGRSIIIYQPGMLIRRSQR</sequence>
<comment type="caution">
    <text evidence="6">The sequence shown here is derived from an EMBL/GenBank/DDBJ whole genome shotgun (WGS) entry which is preliminary data.</text>
</comment>
<dbReference type="InterPro" id="IPR018490">
    <property type="entry name" value="cNMP-bd_dom_sf"/>
</dbReference>
<dbReference type="InterPro" id="IPR014710">
    <property type="entry name" value="RmlC-like_jellyroll"/>
</dbReference>
<dbReference type="SUPFAM" id="SSF46785">
    <property type="entry name" value="Winged helix' DNA-binding domain"/>
    <property type="match status" value="1"/>
</dbReference>
<dbReference type="Pfam" id="PF13545">
    <property type="entry name" value="HTH_Crp_2"/>
    <property type="match status" value="1"/>
</dbReference>
<reference evidence="6 7" key="1">
    <citation type="submission" date="2019-09" db="EMBL/GenBank/DDBJ databases">
        <title>Characterization of the phylogenetic diversity of two novel species belonging to the genus Bifidobacterium: Bifidobacterium cebidarum sp. nov. and Bifidobacterium leontopitheci sp. nov.</title>
        <authorList>
            <person name="Lugli G.A."/>
            <person name="Duranti S."/>
            <person name="Milani C."/>
            <person name="Turroni F."/>
            <person name="Ventura M."/>
        </authorList>
    </citation>
    <scope>NUCLEOTIDE SEQUENCE [LARGE SCALE GENOMIC DNA]</scope>
    <source>
        <strain evidence="6 7">LMG 31471</strain>
    </source>
</reference>
<evidence type="ECO:0000259" key="4">
    <source>
        <dbReference type="PROSITE" id="PS50042"/>
    </source>
</evidence>
<dbReference type="PROSITE" id="PS50042">
    <property type="entry name" value="CNMP_BINDING_3"/>
    <property type="match status" value="1"/>
</dbReference>
<dbReference type="Gene3D" id="2.60.120.10">
    <property type="entry name" value="Jelly Rolls"/>
    <property type="match status" value="1"/>
</dbReference>
<dbReference type="GO" id="GO:0003700">
    <property type="term" value="F:DNA-binding transcription factor activity"/>
    <property type="evidence" value="ECO:0007669"/>
    <property type="project" value="TreeGrafter"/>
</dbReference>
<dbReference type="GO" id="GO:0005829">
    <property type="term" value="C:cytosol"/>
    <property type="evidence" value="ECO:0007669"/>
    <property type="project" value="TreeGrafter"/>
</dbReference>
<dbReference type="GO" id="GO:0003677">
    <property type="term" value="F:DNA binding"/>
    <property type="evidence" value="ECO:0007669"/>
    <property type="project" value="UniProtKB-KW"/>
</dbReference>
<keyword evidence="3" id="KW-0804">Transcription</keyword>
<dbReference type="PANTHER" id="PTHR24567">
    <property type="entry name" value="CRP FAMILY TRANSCRIPTIONAL REGULATORY PROTEIN"/>
    <property type="match status" value="1"/>
</dbReference>
<dbReference type="RefSeq" id="WP_152234388.1">
    <property type="nucleotide sequence ID" value="NZ_JBHSKZ010000008.1"/>
</dbReference>
<proteinExistence type="predicted"/>
<dbReference type="InterPro" id="IPR012318">
    <property type="entry name" value="HTH_CRP"/>
</dbReference>
<accession>A0A6I1GIB9</accession>
<dbReference type="InterPro" id="IPR000595">
    <property type="entry name" value="cNMP-bd_dom"/>
</dbReference>
<dbReference type="FunFam" id="1.10.10.10:FF:000019">
    <property type="entry name" value="Crp/Fnr family transcriptional regulator"/>
    <property type="match status" value="1"/>
</dbReference>
<dbReference type="AlphaFoldDB" id="A0A6I1GIB9"/>
<protein>
    <submittedName>
        <fullName evidence="6">Crp/Fnr family transcriptional regulator</fullName>
    </submittedName>
</protein>
<evidence type="ECO:0000256" key="3">
    <source>
        <dbReference type="ARBA" id="ARBA00023163"/>
    </source>
</evidence>
<keyword evidence="1" id="KW-0805">Transcription regulation</keyword>
<dbReference type="InterPro" id="IPR036388">
    <property type="entry name" value="WH-like_DNA-bd_sf"/>
</dbReference>
<evidence type="ECO:0000313" key="6">
    <source>
        <dbReference type="EMBL" id="KAB7790442.1"/>
    </source>
</evidence>